<dbReference type="Gene3D" id="1.20.1260.60">
    <property type="entry name" value="Vacuolar protein sorting-associated protein Ist1"/>
    <property type="match status" value="1"/>
</dbReference>
<proteinExistence type="predicted"/>
<dbReference type="Gramene" id="OMO73618">
    <property type="protein sequence ID" value="OMO73618"/>
    <property type="gene ID" value="CCACVL1_17200"/>
</dbReference>
<dbReference type="STRING" id="210143.A0A1R3HTI2"/>
<dbReference type="OrthoDB" id="29853at2759"/>
<dbReference type="EMBL" id="AWWV01011187">
    <property type="protein sequence ID" value="OMO73618.1"/>
    <property type="molecule type" value="Genomic_DNA"/>
</dbReference>
<name>A0A1R3HTI2_COCAP</name>
<evidence type="ECO:0000313" key="1">
    <source>
        <dbReference type="EMBL" id="OMO73618.1"/>
    </source>
</evidence>
<sequence>MAQLAESEIEIFFPQKTNPSKFSFTNCSKTAAKIAVARIKLLSNKRQAMVKQMRRNIILLCQDATARIRIKRGTKFPLPLLRTHQRPPISNSLFSGSGRKEAIVEEEELMF</sequence>
<evidence type="ECO:0000313" key="2">
    <source>
        <dbReference type="Proteomes" id="UP000188268"/>
    </source>
</evidence>
<dbReference type="AlphaFoldDB" id="A0A1R3HTI2"/>
<gene>
    <name evidence="1" type="ORF">CCACVL1_17200</name>
</gene>
<accession>A0A1R3HTI2</accession>
<dbReference type="Proteomes" id="UP000188268">
    <property type="component" value="Unassembled WGS sequence"/>
</dbReference>
<organism evidence="1 2">
    <name type="scientific">Corchorus capsularis</name>
    <name type="common">Jute</name>
    <dbReference type="NCBI Taxonomy" id="210143"/>
    <lineage>
        <taxon>Eukaryota</taxon>
        <taxon>Viridiplantae</taxon>
        <taxon>Streptophyta</taxon>
        <taxon>Embryophyta</taxon>
        <taxon>Tracheophyta</taxon>
        <taxon>Spermatophyta</taxon>
        <taxon>Magnoliopsida</taxon>
        <taxon>eudicotyledons</taxon>
        <taxon>Gunneridae</taxon>
        <taxon>Pentapetalae</taxon>
        <taxon>rosids</taxon>
        <taxon>malvids</taxon>
        <taxon>Malvales</taxon>
        <taxon>Malvaceae</taxon>
        <taxon>Grewioideae</taxon>
        <taxon>Apeibeae</taxon>
        <taxon>Corchorus</taxon>
    </lineage>
</organism>
<protein>
    <submittedName>
        <fullName evidence="1">Uncharacterized protein</fullName>
    </submittedName>
</protein>
<dbReference type="InterPro" id="IPR042277">
    <property type="entry name" value="IST1-like"/>
</dbReference>
<keyword evidence="2" id="KW-1185">Reference proteome</keyword>
<reference evidence="1 2" key="1">
    <citation type="submission" date="2013-09" db="EMBL/GenBank/DDBJ databases">
        <title>Corchorus capsularis genome sequencing.</title>
        <authorList>
            <person name="Alam M."/>
            <person name="Haque M.S."/>
            <person name="Islam M.S."/>
            <person name="Emdad E.M."/>
            <person name="Islam M.M."/>
            <person name="Ahmed B."/>
            <person name="Halim A."/>
            <person name="Hossen Q.M.M."/>
            <person name="Hossain M.Z."/>
            <person name="Ahmed R."/>
            <person name="Khan M.M."/>
            <person name="Islam R."/>
            <person name="Rashid M.M."/>
            <person name="Khan S.A."/>
            <person name="Rahman M.S."/>
            <person name="Alam M."/>
        </authorList>
    </citation>
    <scope>NUCLEOTIDE SEQUENCE [LARGE SCALE GENOMIC DNA]</scope>
    <source>
        <strain evidence="2">cv. CVL-1</strain>
        <tissue evidence="1">Whole seedling</tissue>
    </source>
</reference>
<comment type="caution">
    <text evidence="1">The sequence shown here is derived from an EMBL/GenBank/DDBJ whole genome shotgun (WGS) entry which is preliminary data.</text>
</comment>